<evidence type="ECO:0000313" key="4">
    <source>
        <dbReference type="EMBL" id="SLN69081.1"/>
    </source>
</evidence>
<dbReference type="SUPFAM" id="SSF53686">
    <property type="entry name" value="Tryptophan synthase beta subunit-like PLP-dependent enzymes"/>
    <property type="match status" value="1"/>
</dbReference>
<dbReference type="InterPro" id="IPR001926">
    <property type="entry name" value="TrpB-like_PALP"/>
</dbReference>
<gene>
    <name evidence="4" type="primary">dpaL_2</name>
    <name evidence="4" type="ORF">RUM8411_03504</name>
</gene>
<evidence type="ECO:0000259" key="3">
    <source>
        <dbReference type="Pfam" id="PF00291"/>
    </source>
</evidence>
<keyword evidence="4" id="KW-0456">Lyase</keyword>
<evidence type="ECO:0000256" key="2">
    <source>
        <dbReference type="ARBA" id="ARBA00022898"/>
    </source>
</evidence>
<keyword evidence="5" id="KW-1185">Reference proteome</keyword>
<protein>
    <submittedName>
        <fullName evidence="4">Diaminopropionate ammonia-lyase</fullName>
        <ecNumber evidence="4">4.3.1.15</ecNumber>
    </submittedName>
</protein>
<dbReference type="AlphaFoldDB" id="A0A1X7A2Y9"/>
<dbReference type="GO" id="GO:0008838">
    <property type="term" value="F:diaminopropionate ammonia-lyase activity"/>
    <property type="evidence" value="ECO:0007669"/>
    <property type="project" value="UniProtKB-EC"/>
</dbReference>
<evidence type="ECO:0000313" key="5">
    <source>
        <dbReference type="Proteomes" id="UP000193778"/>
    </source>
</evidence>
<proteinExistence type="predicted"/>
<dbReference type="OrthoDB" id="34584at2"/>
<keyword evidence="2" id="KW-0663">Pyridoxal phosphate</keyword>
<feature type="domain" description="Tryptophan synthase beta chain-like PALP" evidence="3">
    <location>
        <begin position="38"/>
        <end position="343"/>
    </location>
</feature>
<comment type="cofactor">
    <cofactor evidence="1">
        <name>pyridoxal 5'-phosphate</name>
        <dbReference type="ChEBI" id="CHEBI:597326"/>
    </cofactor>
</comment>
<dbReference type="EC" id="4.3.1.15" evidence="4"/>
<sequence>MKITSNPHRGGQKLIEAAPFPSTNADRVAELLNKCPAAAETPLVTIDGLADVDALWVKDERGRMNLGSFKALGAAYVIARHAAEASETPDHATLTGRIYVTASAGNHGMSVAAGARVFGANAVVYIAETVPESFADRLRAQKAQVVRHGVDYAASMEGARATADENGWILLSDSSWDGYYDLPHTLMEGYLQMAAEATRQCPEAPTHIMLQAGVGGLAGAVAAYARSVWSDVPQIIVVEPDAAPALQASIEAGVCVFADGPDSVMGRLDCKEPSQIALNGLARDADSFLTLSDQEVVQHLPAMAAAGMATTASGGAGVAAIMNTDVCQALGIGQGARVLCIVSEGSE</sequence>
<dbReference type="InterPro" id="IPR036052">
    <property type="entry name" value="TrpB-like_PALP_sf"/>
</dbReference>
<dbReference type="Pfam" id="PF00291">
    <property type="entry name" value="PALP"/>
    <property type="match status" value="1"/>
</dbReference>
<evidence type="ECO:0000256" key="1">
    <source>
        <dbReference type="ARBA" id="ARBA00001933"/>
    </source>
</evidence>
<dbReference type="Proteomes" id="UP000193778">
    <property type="component" value="Unassembled WGS sequence"/>
</dbReference>
<accession>A0A1X7A2Y9</accession>
<dbReference type="PANTHER" id="PTHR42937:SF1">
    <property type="entry name" value="DIAMINOPROPIONATE AMMONIA-LYASE"/>
    <property type="match status" value="1"/>
</dbReference>
<dbReference type="RefSeq" id="WP_085823973.1">
    <property type="nucleotide sequence ID" value="NZ_FWFP01000011.1"/>
</dbReference>
<name>A0A1X7A2Y9_9RHOB</name>
<organism evidence="4 5">
    <name type="scientific">Ruegeria meonggei</name>
    <dbReference type="NCBI Taxonomy" id="1446476"/>
    <lineage>
        <taxon>Bacteria</taxon>
        <taxon>Pseudomonadati</taxon>
        <taxon>Pseudomonadota</taxon>
        <taxon>Alphaproteobacteria</taxon>
        <taxon>Rhodobacterales</taxon>
        <taxon>Roseobacteraceae</taxon>
        <taxon>Ruegeria</taxon>
    </lineage>
</organism>
<reference evidence="5" key="1">
    <citation type="submission" date="2017-03" db="EMBL/GenBank/DDBJ databases">
        <authorList>
            <person name="Rodrigo-Torres L."/>
            <person name="Arahal R.D."/>
            <person name="Lucena T."/>
        </authorList>
    </citation>
    <scope>NUCLEOTIDE SEQUENCE [LARGE SCALE GENOMIC DNA]</scope>
    <source>
        <strain evidence="5">CECT 8411</strain>
    </source>
</reference>
<dbReference type="EMBL" id="FWFP01000011">
    <property type="protein sequence ID" value="SLN69081.1"/>
    <property type="molecule type" value="Genomic_DNA"/>
</dbReference>
<dbReference type="PANTHER" id="PTHR42937">
    <property type="match status" value="1"/>
</dbReference>
<dbReference type="Gene3D" id="3.40.50.1100">
    <property type="match status" value="2"/>
</dbReference>